<dbReference type="PANTHER" id="PTHR10353">
    <property type="entry name" value="GLYCOSYL HYDROLASE"/>
    <property type="match status" value="1"/>
</dbReference>
<comment type="caution">
    <text evidence="3">The sequence shown here is derived from an EMBL/GenBank/DDBJ whole genome shotgun (WGS) entry which is preliminary data.</text>
</comment>
<dbReference type="OrthoDB" id="65569at2759"/>
<keyword evidence="2" id="KW-0732">Signal</keyword>
<proteinExistence type="predicted"/>
<evidence type="ECO:0000256" key="1">
    <source>
        <dbReference type="SAM" id="Phobius"/>
    </source>
</evidence>
<evidence type="ECO:0000256" key="2">
    <source>
        <dbReference type="SAM" id="SignalP"/>
    </source>
</evidence>
<keyword evidence="1" id="KW-0812">Transmembrane</keyword>
<dbReference type="InterPro" id="IPR033132">
    <property type="entry name" value="GH_1_N_CS"/>
</dbReference>
<feature type="chain" id="PRO_5004771628" evidence="2">
    <location>
        <begin position="24"/>
        <end position="858"/>
    </location>
</feature>
<gene>
    <name evidence="3" type="primary">KLB</name>
    <name evidence="3" type="ORF">L345_12394</name>
</gene>
<dbReference type="GO" id="GO:0005975">
    <property type="term" value="P:carbohydrate metabolic process"/>
    <property type="evidence" value="ECO:0007669"/>
    <property type="project" value="InterPro"/>
</dbReference>
<name>V8NJL6_OPHHA</name>
<feature type="signal peptide" evidence="2">
    <location>
        <begin position="1"/>
        <end position="23"/>
    </location>
</feature>
<dbReference type="Proteomes" id="UP000018936">
    <property type="component" value="Unassembled WGS sequence"/>
</dbReference>
<dbReference type="SUPFAM" id="SSF51445">
    <property type="entry name" value="(Trans)glycosidases"/>
    <property type="match status" value="2"/>
</dbReference>
<evidence type="ECO:0000313" key="4">
    <source>
        <dbReference type="Proteomes" id="UP000018936"/>
    </source>
</evidence>
<dbReference type="PANTHER" id="PTHR10353:SF68">
    <property type="entry name" value="BETA-KLOTHO"/>
    <property type="match status" value="1"/>
</dbReference>
<feature type="transmembrane region" description="Helical" evidence="1">
    <location>
        <begin position="806"/>
        <end position="826"/>
    </location>
</feature>
<dbReference type="FunFam" id="3.20.20.80:FF:000042">
    <property type="entry name" value="Klotho"/>
    <property type="match status" value="1"/>
</dbReference>
<dbReference type="PROSITE" id="PS00653">
    <property type="entry name" value="GLYCOSYL_HYDROL_F1_2"/>
    <property type="match status" value="1"/>
</dbReference>
<dbReference type="InterPro" id="IPR017853">
    <property type="entry name" value="GH"/>
</dbReference>
<evidence type="ECO:0000313" key="3">
    <source>
        <dbReference type="EMBL" id="ETE61843.1"/>
    </source>
</evidence>
<organism evidence="3 4">
    <name type="scientific">Ophiophagus hannah</name>
    <name type="common">King cobra</name>
    <name type="synonym">Naja hannah</name>
    <dbReference type="NCBI Taxonomy" id="8665"/>
    <lineage>
        <taxon>Eukaryota</taxon>
        <taxon>Metazoa</taxon>
        <taxon>Chordata</taxon>
        <taxon>Craniata</taxon>
        <taxon>Vertebrata</taxon>
        <taxon>Euteleostomi</taxon>
        <taxon>Lepidosauria</taxon>
        <taxon>Squamata</taxon>
        <taxon>Bifurcata</taxon>
        <taxon>Unidentata</taxon>
        <taxon>Episquamata</taxon>
        <taxon>Toxicofera</taxon>
        <taxon>Serpentes</taxon>
        <taxon>Colubroidea</taxon>
        <taxon>Elapidae</taxon>
        <taxon>Elapinae</taxon>
        <taxon>Ophiophagus</taxon>
    </lineage>
</organism>
<dbReference type="Gene3D" id="3.20.20.80">
    <property type="entry name" value="Glycosidases"/>
    <property type="match status" value="2"/>
</dbReference>
<dbReference type="GO" id="GO:0004553">
    <property type="term" value="F:hydrolase activity, hydrolyzing O-glycosyl compounds"/>
    <property type="evidence" value="ECO:0007669"/>
    <property type="project" value="InterPro"/>
</dbReference>
<dbReference type="Pfam" id="PF00232">
    <property type="entry name" value="Glyco_hydro_1"/>
    <property type="match status" value="2"/>
</dbReference>
<accession>V8NJL6</accession>
<reference evidence="3 4" key="1">
    <citation type="journal article" date="2013" name="Proc. Natl. Acad. Sci. U.S.A.">
        <title>The king cobra genome reveals dynamic gene evolution and adaptation in the snake venom system.</title>
        <authorList>
            <person name="Vonk F.J."/>
            <person name="Casewell N.R."/>
            <person name="Henkel C.V."/>
            <person name="Heimberg A.M."/>
            <person name="Jansen H.J."/>
            <person name="McCleary R.J."/>
            <person name="Kerkkamp H.M."/>
            <person name="Vos R.A."/>
            <person name="Guerreiro I."/>
            <person name="Calvete J.J."/>
            <person name="Wuster W."/>
            <person name="Woods A.E."/>
            <person name="Logan J.M."/>
            <person name="Harrison R.A."/>
            <person name="Castoe T.A."/>
            <person name="de Koning A.P."/>
            <person name="Pollock D.D."/>
            <person name="Yandell M."/>
            <person name="Calderon D."/>
            <person name="Renjifo C."/>
            <person name="Currier R.B."/>
            <person name="Salgado D."/>
            <person name="Pla D."/>
            <person name="Sanz L."/>
            <person name="Hyder A.S."/>
            <person name="Ribeiro J.M."/>
            <person name="Arntzen J.W."/>
            <person name="van den Thillart G.E."/>
            <person name="Boetzer M."/>
            <person name="Pirovano W."/>
            <person name="Dirks R.P."/>
            <person name="Spaink H.P."/>
            <person name="Duboule D."/>
            <person name="McGlinn E."/>
            <person name="Kini R.M."/>
            <person name="Richardson M.K."/>
        </authorList>
    </citation>
    <scope>NUCLEOTIDE SEQUENCE</scope>
    <source>
        <tissue evidence="3">Blood</tissue>
    </source>
</reference>
<keyword evidence="1" id="KW-1133">Transmembrane helix</keyword>
<dbReference type="EMBL" id="AZIM01003615">
    <property type="protein sequence ID" value="ETE61843.1"/>
    <property type="molecule type" value="Genomic_DNA"/>
</dbReference>
<keyword evidence="4" id="KW-1185">Reference proteome</keyword>
<keyword evidence="1" id="KW-0472">Membrane</keyword>
<dbReference type="AlphaFoldDB" id="V8NJL6"/>
<feature type="non-terminal residue" evidence="3">
    <location>
        <position position="1"/>
    </location>
</feature>
<sequence>MAGWHPKGPVGWWAFVFLQSVSGLRRDGISAWEKDPHLSPVNETQLFLHDTFPPNFLWGVGTSAFQVEGGQQKDGRGPSIWEHFLHSNIRHADRTEDWGDSYTFLEKDLTALSFLGVSSYHFSISWPRLFPTGSVTAVNEKGLRYYNRLLDALVHRGIEPVLTLYHWDLPWDLQERYGGWENDSLVDIFNDYATFCFQAFGDRVKYWITMHNPYLIAWHGYSTGLHAPGERREGAAYVVGHNLIKAHAKVWHNYDQHFRPQQRGFLSITLGSHWIEPNRINNESDIKKCQLSMQKVLGWFAKPIHGDGDYPEELKMELASLLPNTTPTEKKHFKGTADFFAFSFGPNNFKPPGKLPKMGQNFSLDLRAVLNWIKVEYGNPRILIAENGWFTNKDVKTEDTTAIYVMKTFINMVLQGDGDTSSLNRHVLRYYRCLISEILKLNVKPVVTLHYPTHQSLSLPGPLLQHGGWLNQSTVGAFKTYAEMCFQEFGDLVKFWITINEPNRFGDIYNSSSNDTYQAAHHLLIAHATAWQVYDQQYRSFQQGQVSLSLHCDWAEPANPYLASHVEAANRFLQFEIAWFLDPLLGTGDYPVAMRKYLTYKTRKGLSSSFLPFFLEEQQQLVRGAADFIAMNHFTTRFVAHESKNGSRYDLDQDIRLVQDFTYPISPTRSAVVPWGLRRALNWISQHYGDRDIYLTASGIEDQSSDNDELRKYYIEKYVQEAFKAYHFDGVNLKGYFGFKLTDEVAKPKIGFFTSEFQAKASVYFYNQLICNNGFPTDPPTLSKCGPRNEMAPCTLCLLVIQAKPLIFLGCCLLATLIVLLSIVAFQKQKKRRQDWSKYFQHFGISVETKPKKVLSQI</sequence>
<dbReference type="InterPro" id="IPR001360">
    <property type="entry name" value="Glyco_hydro_1"/>
</dbReference>
<protein>
    <submittedName>
        <fullName evidence="3">Beta-klotho</fullName>
    </submittedName>
</protein>